<evidence type="ECO:0000313" key="3">
    <source>
        <dbReference type="Proteomes" id="UP001290455"/>
    </source>
</evidence>
<dbReference type="Gene3D" id="3.40.630.30">
    <property type="match status" value="1"/>
</dbReference>
<protein>
    <submittedName>
        <fullName evidence="2">GNAT family N-acetyltransferase</fullName>
    </submittedName>
</protein>
<dbReference type="InterPro" id="IPR016181">
    <property type="entry name" value="Acyl_CoA_acyltransferase"/>
</dbReference>
<name>A0ABU5IYG0_9BACI</name>
<evidence type="ECO:0000313" key="2">
    <source>
        <dbReference type="EMBL" id="MDZ5472203.1"/>
    </source>
</evidence>
<dbReference type="PANTHER" id="PTHR43072:SF36">
    <property type="entry name" value="RIBOSOMAL-PROTEIN-ALANINE ACETYLTRANSFERASE"/>
    <property type="match status" value="1"/>
</dbReference>
<keyword evidence="3" id="KW-1185">Reference proteome</keyword>
<organism evidence="2 3">
    <name type="scientific">Robertmurraya mangrovi</name>
    <dbReference type="NCBI Taxonomy" id="3098077"/>
    <lineage>
        <taxon>Bacteria</taxon>
        <taxon>Bacillati</taxon>
        <taxon>Bacillota</taxon>
        <taxon>Bacilli</taxon>
        <taxon>Bacillales</taxon>
        <taxon>Bacillaceae</taxon>
        <taxon>Robertmurraya</taxon>
    </lineage>
</organism>
<proteinExistence type="predicted"/>
<feature type="domain" description="N-acetyltransferase" evidence="1">
    <location>
        <begin position="1"/>
        <end position="117"/>
    </location>
</feature>
<dbReference type="InterPro" id="IPR000182">
    <property type="entry name" value="GNAT_dom"/>
</dbReference>
<sequence>MSDMLPKLFFKHFTNTSFIIEKENEIVGFIIGFCSQSIQNEAYIHFVGVHPGFRKDGIARKLYEAFFEVVKGMGVNKVSCVTSPINKTSIAYHTKMGFICQRGDIEVDGIPVHVDYDGQGGDRVVFMKEI</sequence>
<reference evidence="2 3" key="1">
    <citation type="submission" date="2023-11" db="EMBL/GenBank/DDBJ databases">
        <title>Bacillus jintuensis, isolated from a mudflat on the Beibu Gulf coast.</title>
        <authorList>
            <person name="Li M."/>
        </authorList>
    </citation>
    <scope>NUCLEOTIDE SEQUENCE [LARGE SCALE GENOMIC DNA]</scope>
    <source>
        <strain evidence="2 3">31A1R</strain>
    </source>
</reference>
<dbReference type="Proteomes" id="UP001290455">
    <property type="component" value="Unassembled WGS sequence"/>
</dbReference>
<dbReference type="SUPFAM" id="SSF55729">
    <property type="entry name" value="Acyl-CoA N-acyltransferases (Nat)"/>
    <property type="match status" value="1"/>
</dbReference>
<evidence type="ECO:0000259" key="1">
    <source>
        <dbReference type="PROSITE" id="PS51186"/>
    </source>
</evidence>
<dbReference type="PANTHER" id="PTHR43072">
    <property type="entry name" value="N-ACETYLTRANSFERASE"/>
    <property type="match status" value="1"/>
</dbReference>
<dbReference type="RefSeq" id="WP_322446501.1">
    <property type="nucleotide sequence ID" value="NZ_JAXOFX010000005.1"/>
</dbReference>
<dbReference type="Pfam" id="PF00583">
    <property type="entry name" value="Acetyltransf_1"/>
    <property type="match status" value="1"/>
</dbReference>
<gene>
    <name evidence="2" type="ORF">SM124_10625</name>
</gene>
<dbReference type="PROSITE" id="PS51186">
    <property type="entry name" value="GNAT"/>
    <property type="match status" value="1"/>
</dbReference>
<comment type="caution">
    <text evidence="2">The sequence shown here is derived from an EMBL/GenBank/DDBJ whole genome shotgun (WGS) entry which is preliminary data.</text>
</comment>
<dbReference type="CDD" id="cd04301">
    <property type="entry name" value="NAT_SF"/>
    <property type="match status" value="1"/>
</dbReference>
<dbReference type="InterPro" id="IPR017255">
    <property type="entry name" value="AcTrfase_GNAT_prd"/>
</dbReference>
<accession>A0ABU5IYG0</accession>
<dbReference type="PIRSF" id="PIRSF037663">
    <property type="entry name" value="Acetyltransf_GNAT_prd"/>
    <property type="match status" value="1"/>
</dbReference>
<dbReference type="EMBL" id="JAXOFX010000005">
    <property type="protein sequence ID" value="MDZ5472203.1"/>
    <property type="molecule type" value="Genomic_DNA"/>
</dbReference>